<dbReference type="InterPro" id="IPR008183">
    <property type="entry name" value="Aldose_1/G6P_1-epimerase"/>
</dbReference>
<organism evidence="1 2">
    <name type="scientific">Nocardioides fonticola</name>
    <dbReference type="NCBI Taxonomy" id="450363"/>
    <lineage>
        <taxon>Bacteria</taxon>
        <taxon>Bacillati</taxon>
        <taxon>Actinomycetota</taxon>
        <taxon>Actinomycetes</taxon>
        <taxon>Propionibacteriales</taxon>
        <taxon>Nocardioidaceae</taxon>
        <taxon>Nocardioides</taxon>
    </lineage>
</organism>
<evidence type="ECO:0000313" key="2">
    <source>
        <dbReference type="Proteomes" id="UP001501495"/>
    </source>
</evidence>
<reference evidence="2" key="1">
    <citation type="journal article" date="2019" name="Int. J. Syst. Evol. Microbiol.">
        <title>The Global Catalogue of Microorganisms (GCM) 10K type strain sequencing project: providing services to taxonomists for standard genome sequencing and annotation.</title>
        <authorList>
            <consortium name="The Broad Institute Genomics Platform"/>
            <consortium name="The Broad Institute Genome Sequencing Center for Infectious Disease"/>
            <person name="Wu L."/>
            <person name="Ma J."/>
        </authorList>
    </citation>
    <scope>NUCLEOTIDE SEQUENCE [LARGE SCALE GENOMIC DNA]</scope>
    <source>
        <strain evidence="2">JCM 16703</strain>
    </source>
</reference>
<dbReference type="SUPFAM" id="SSF74650">
    <property type="entry name" value="Galactose mutarotase-like"/>
    <property type="match status" value="1"/>
</dbReference>
<protein>
    <submittedName>
        <fullName evidence="1">Aldose 1-epimerase family protein</fullName>
    </submittedName>
</protein>
<dbReference type="PANTHER" id="PTHR10091">
    <property type="entry name" value="ALDOSE-1-EPIMERASE"/>
    <property type="match status" value="1"/>
</dbReference>
<dbReference type="Pfam" id="PF01263">
    <property type="entry name" value="Aldose_epim"/>
    <property type="match status" value="1"/>
</dbReference>
<dbReference type="CDD" id="cd09022">
    <property type="entry name" value="Aldose_epim_Ec_YihR"/>
    <property type="match status" value="1"/>
</dbReference>
<gene>
    <name evidence="1" type="ORF">GCM10022215_34420</name>
</gene>
<dbReference type="InterPro" id="IPR011013">
    <property type="entry name" value="Gal_mutarotase_sf_dom"/>
</dbReference>
<keyword evidence="2" id="KW-1185">Reference proteome</keyword>
<dbReference type="EMBL" id="BAAAZH010000028">
    <property type="protein sequence ID" value="GAA4125715.1"/>
    <property type="molecule type" value="Genomic_DNA"/>
</dbReference>
<accession>A0ABP7XU06</accession>
<dbReference type="RefSeq" id="WP_344734701.1">
    <property type="nucleotide sequence ID" value="NZ_BAAAZH010000028.1"/>
</dbReference>
<dbReference type="Gene3D" id="2.70.98.10">
    <property type="match status" value="1"/>
</dbReference>
<dbReference type="Proteomes" id="UP001501495">
    <property type="component" value="Unassembled WGS sequence"/>
</dbReference>
<sequence>MLPPSGDQFEIAAAGYRAVVTESGAALRVLEHDGRPLVAGFPEDAMADGGRGQILMPWPNRIRDGRYDHDGTSYQLAHTEPARANASHGLARWVAWTLEEHTDHSVSLRYRCMAQAGYPWTLDLAVVYDLSADGLTVTQSALNQAASSAPYASGAHPYLCVGDGLVDDWELLLPARTRYVLDERLLPVGRESVEGTPVDFRVPRPIRDLDLDAAFTDLARDEEGRSTVELRDPSTGAGVAVWLDAHHHVVQLFTARGNPATERRSLAIEPMTAPADAFNSGEHLVVLAPGEEFAATWGVRAV</sequence>
<dbReference type="InterPro" id="IPR014718">
    <property type="entry name" value="GH-type_carb-bd"/>
</dbReference>
<dbReference type="InterPro" id="IPR037480">
    <property type="entry name" value="YihR-like"/>
</dbReference>
<comment type="caution">
    <text evidence="1">The sequence shown here is derived from an EMBL/GenBank/DDBJ whole genome shotgun (WGS) entry which is preliminary data.</text>
</comment>
<dbReference type="PANTHER" id="PTHR10091:SF0">
    <property type="entry name" value="GALACTOSE MUTAROTASE"/>
    <property type="match status" value="1"/>
</dbReference>
<name>A0ABP7XU06_9ACTN</name>
<evidence type="ECO:0000313" key="1">
    <source>
        <dbReference type="EMBL" id="GAA4125715.1"/>
    </source>
</evidence>
<proteinExistence type="predicted"/>